<dbReference type="OrthoDB" id="6378913at2759"/>
<evidence type="ECO:0000256" key="2">
    <source>
        <dbReference type="PROSITE-ProRule" id="PRU00059"/>
    </source>
</evidence>
<feature type="transmembrane region" description="Helical" evidence="3">
    <location>
        <begin position="84"/>
        <end position="108"/>
    </location>
</feature>
<dbReference type="PANTHER" id="PTHR33236:SF12">
    <property type="entry name" value="CUB DOMAIN-CONTAINING PROTEIN-RELATED"/>
    <property type="match status" value="1"/>
</dbReference>
<reference evidence="5 6" key="1">
    <citation type="journal article" date="2007" name="Nature">
        <title>Evolution of genes and genomes on the Drosophila phylogeny.</title>
        <authorList>
            <consortium name="Drosophila 12 Genomes Consortium"/>
            <person name="Clark A.G."/>
            <person name="Eisen M.B."/>
            <person name="Smith D.R."/>
            <person name="Bergman C.M."/>
            <person name="Oliver B."/>
            <person name="Markow T.A."/>
            <person name="Kaufman T.C."/>
            <person name="Kellis M."/>
            <person name="Gelbart W."/>
            <person name="Iyer V.N."/>
            <person name="Pollard D.A."/>
            <person name="Sackton T.B."/>
            <person name="Larracuente A.M."/>
            <person name="Singh N.D."/>
            <person name="Abad J.P."/>
            <person name="Abt D.N."/>
            <person name="Adryan B."/>
            <person name="Aguade M."/>
            <person name="Akashi H."/>
            <person name="Anderson W.W."/>
            <person name="Aquadro C.F."/>
            <person name="Ardell D.H."/>
            <person name="Arguello R."/>
            <person name="Artieri C.G."/>
            <person name="Barbash D.A."/>
            <person name="Barker D."/>
            <person name="Barsanti P."/>
            <person name="Batterham P."/>
            <person name="Batzoglou S."/>
            <person name="Begun D."/>
            <person name="Bhutkar A."/>
            <person name="Blanco E."/>
            <person name="Bosak S.A."/>
            <person name="Bradley R.K."/>
            <person name="Brand A.D."/>
            <person name="Brent M.R."/>
            <person name="Brooks A.N."/>
            <person name="Brown R.H."/>
            <person name="Butlin R.K."/>
            <person name="Caggese C."/>
            <person name="Calvi B.R."/>
            <person name="Bernardo de Carvalho A."/>
            <person name="Caspi A."/>
            <person name="Castrezana S."/>
            <person name="Celniker S.E."/>
            <person name="Chang J.L."/>
            <person name="Chapple C."/>
            <person name="Chatterji S."/>
            <person name="Chinwalla A."/>
            <person name="Civetta A."/>
            <person name="Clifton S.W."/>
            <person name="Comeron J.M."/>
            <person name="Costello J.C."/>
            <person name="Coyne J.A."/>
            <person name="Daub J."/>
            <person name="David R.G."/>
            <person name="Delcher A.L."/>
            <person name="Delehaunty K."/>
            <person name="Do C.B."/>
            <person name="Ebling H."/>
            <person name="Edwards K."/>
            <person name="Eickbush T."/>
            <person name="Evans J.D."/>
            <person name="Filipski A."/>
            <person name="Findeiss S."/>
            <person name="Freyhult E."/>
            <person name="Fulton L."/>
            <person name="Fulton R."/>
            <person name="Garcia A.C."/>
            <person name="Gardiner A."/>
            <person name="Garfield D.A."/>
            <person name="Garvin B.E."/>
            <person name="Gibson G."/>
            <person name="Gilbert D."/>
            <person name="Gnerre S."/>
            <person name="Godfrey J."/>
            <person name="Good R."/>
            <person name="Gotea V."/>
            <person name="Gravely B."/>
            <person name="Greenberg A.J."/>
            <person name="Griffiths-Jones S."/>
            <person name="Gross S."/>
            <person name="Guigo R."/>
            <person name="Gustafson E.A."/>
            <person name="Haerty W."/>
            <person name="Hahn M.W."/>
            <person name="Halligan D.L."/>
            <person name="Halpern A.L."/>
            <person name="Halter G.M."/>
            <person name="Han M.V."/>
            <person name="Heger A."/>
            <person name="Hillier L."/>
            <person name="Hinrichs A.S."/>
            <person name="Holmes I."/>
            <person name="Hoskins R.A."/>
            <person name="Hubisz M.J."/>
            <person name="Hultmark D."/>
            <person name="Huntley M.A."/>
            <person name="Jaffe D.B."/>
            <person name="Jagadeeshan S."/>
            <person name="Jeck W.R."/>
            <person name="Johnson J."/>
            <person name="Jones C.D."/>
            <person name="Jordan W.C."/>
            <person name="Karpen G.H."/>
            <person name="Kataoka E."/>
            <person name="Keightley P.D."/>
            <person name="Kheradpour P."/>
            <person name="Kirkness E.F."/>
            <person name="Koerich L.B."/>
            <person name="Kristiansen K."/>
            <person name="Kudrna D."/>
            <person name="Kulathinal R.J."/>
            <person name="Kumar S."/>
            <person name="Kwok R."/>
            <person name="Lander E."/>
            <person name="Langley C.H."/>
            <person name="Lapoint R."/>
            <person name="Lazzaro B.P."/>
            <person name="Lee S.J."/>
            <person name="Levesque L."/>
            <person name="Li R."/>
            <person name="Lin C.F."/>
            <person name="Lin M.F."/>
            <person name="Lindblad-Toh K."/>
            <person name="Llopart A."/>
            <person name="Long M."/>
            <person name="Low L."/>
            <person name="Lozovsky E."/>
            <person name="Lu J."/>
            <person name="Luo M."/>
            <person name="Machado C.A."/>
            <person name="Makalowski W."/>
            <person name="Marzo M."/>
            <person name="Matsuda M."/>
            <person name="Matzkin L."/>
            <person name="McAllister B."/>
            <person name="McBride C.S."/>
            <person name="McKernan B."/>
            <person name="McKernan K."/>
            <person name="Mendez-Lago M."/>
            <person name="Minx P."/>
            <person name="Mollenhauer M.U."/>
            <person name="Montooth K."/>
            <person name="Mount S.M."/>
            <person name="Mu X."/>
            <person name="Myers E."/>
            <person name="Negre B."/>
            <person name="Newfeld S."/>
            <person name="Nielsen R."/>
            <person name="Noor M.A."/>
            <person name="O'Grady P."/>
            <person name="Pachter L."/>
            <person name="Papaceit M."/>
            <person name="Parisi M.J."/>
            <person name="Parisi M."/>
            <person name="Parts L."/>
            <person name="Pedersen J.S."/>
            <person name="Pesole G."/>
            <person name="Phillippy A.M."/>
            <person name="Ponting C.P."/>
            <person name="Pop M."/>
            <person name="Porcelli D."/>
            <person name="Powell J.R."/>
            <person name="Prohaska S."/>
            <person name="Pruitt K."/>
            <person name="Puig M."/>
            <person name="Quesneville H."/>
            <person name="Ram K.R."/>
            <person name="Rand D."/>
            <person name="Rasmussen M.D."/>
            <person name="Reed L.K."/>
            <person name="Reenan R."/>
            <person name="Reily A."/>
            <person name="Remington K.A."/>
            <person name="Rieger T.T."/>
            <person name="Ritchie M.G."/>
            <person name="Robin C."/>
            <person name="Rogers Y.H."/>
            <person name="Rohde C."/>
            <person name="Rozas J."/>
            <person name="Rubenfield M.J."/>
            <person name="Ruiz A."/>
            <person name="Russo S."/>
            <person name="Salzberg S.L."/>
            <person name="Sanchez-Gracia A."/>
            <person name="Saranga D.J."/>
            <person name="Sato H."/>
            <person name="Schaeffer S.W."/>
            <person name="Schatz M.C."/>
            <person name="Schlenke T."/>
            <person name="Schwartz R."/>
            <person name="Segarra C."/>
            <person name="Singh R.S."/>
            <person name="Sirot L."/>
            <person name="Sirota M."/>
            <person name="Sisneros N.B."/>
            <person name="Smith C.D."/>
            <person name="Smith T.F."/>
            <person name="Spieth J."/>
            <person name="Stage D.E."/>
            <person name="Stark A."/>
            <person name="Stephan W."/>
            <person name="Strausberg R.L."/>
            <person name="Strempel S."/>
            <person name="Sturgill D."/>
            <person name="Sutton G."/>
            <person name="Sutton G.G."/>
            <person name="Tao W."/>
            <person name="Teichmann S."/>
            <person name="Tobari Y.N."/>
            <person name="Tomimura Y."/>
            <person name="Tsolas J.M."/>
            <person name="Valente V.L."/>
            <person name="Venter E."/>
            <person name="Venter J.C."/>
            <person name="Vicario S."/>
            <person name="Vieira F.G."/>
            <person name="Vilella A.J."/>
            <person name="Villasante A."/>
            <person name="Walenz B."/>
            <person name="Wang J."/>
            <person name="Wasserman M."/>
            <person name="Watts T."/>
            <person name="Wilson D."/>
            <person name="Wilson R.K."/>
            <person name="Wing R.A."/>
            <person name="Wolfner M.F."/>
            <person name="Wong A."/>
            <person name="Wong G.K."/>
            <person name="Wu C.I."/>
            <person name="Wu G."/>
            <person name="Yamamoto D."/>
            <person name="Yang H.P."/>
            <person name="Yang S.P."/>
            <person name="Yorke J.A."/>
            <person name="Yoshida K."/>
            <person name="Zdobnov E."/>
            <person name="Zhang P."/>
            <person name="Zhang Y."/>
            <person name="Zimin A.V."/>
            <person name="Baldwin J."/>
            <person name="Abdouelleil A."/>
            <person name="Abdulkadir J."/>
            <person name="Abebe A."/>
            <person name="Abera B."/>
            <person name="Abreu J."/>
            <person name="Acer S.C."/>
            <person name="Aftuck L."/>
            <person name="Alexander A."/>
            <person name="An P."/>
            <person name="Anderson E."/>
            <person name="Anderson S."/>
            <person name="Arachi H."/>
            <person name="Azer M."/>
            <person name="Bachantsang P."/>
            <person name="Barry A."/>
            <person name="Bayul T."/>
            <person name="Berlin A."/>
            <person name="Bessette D."/>
            <person name="Bloom T."/>
            <person name="Blye J."/>
            <person name="Boguslavskiy L."/>
            <person name="Bonnet C."/>
            <person name="Boukhgalter B."/>
            <person name="Bourzgui I."/>
            <person name="Brown A."/>
            <person name="Cahill P."/>
            <person name="Channer S."/>
            <person name="Cheshatsang Y."/>
            <person name="Chuda L."/>
            <person name="Citroen M."/>
            <person name="Collymore A."/>
            <person name="Cooke P."/>
            <person name="Costello M."/>
            <person name="D'Aco K."/>
            <person name="Daza R."/>
            <person name="De Haan G."/>
            <person name="DeGray S."/>
            <person name="DeMaso C."/>
            <person name="Dhargay N."/>
            <person name="Dooley K."/>
            <person name="Dooley E."/>
            <person name="Doricent M."/>
            <person name="Dorje P."/>
            <person name="Dorjee K."/>
            <person name="Dupes A."/>
            <person name="Elong R."/>
            <person name="Falk J."/>
            <person name="Farina A."/>
            <person name="Faro S."/>
            <person name="Ferguson D."/>
            <person name="Fisher S."/>
            <person name="Foley C.D."/>
            <person name="Franke A."/>
            <person name="Friedrich D."/>
            <person name="Gadbois L."/>
            <person name="Gearin G."/>
            <person name="Gearin C.R."/>
            <person name="Giannoukos G."/>
            <person name="Goode T."/>
            <person name="Graham J."/>
            <person name="Grandbois E."/>
            <person name="Grewal S."/>
            <person name="Gyaltsen K."/>
            <person name="Hafez N."/>
            <person name="Hagos B."/>
            <person name="Hall J."/>
            <person name="Henson C."/>
            <person name="Hollinger A."/>
            <person name="Honan T."/>
            <person name="Huard M.D."/>
            <person name="Hughes L."/>
            <person name="Hurhula B."/>
            <person name="Husby M.E."/>
            <person name="Kamat A."/>
            <person name="Kanga B."/>
            <person name="Kashin S."/>
            <person name="Khazanovich D."/>
            <person name="Kisner P."/>
            <person name="Lance K."/>
            <person name="Lara M."/>
            <person name="Lee W."/>
            <person name="Lennon N."/>
            <person name="Letendre F."/>
            <person name="LeVine R."/>
            <person name="Lipovsky A."/>
            <person name="Liu X."/>
            <person name="Liu J."/>
            <person name="Liu S."/>
            <person name="Lokyitsang T."/>
            <person name="Lokyitsang Y."/>
            <person name="Lubonja R."/>
            <person name="Lui A."/>
            <person name="MacDonald P."/>
            <person name="Magnisalis V."/>
            <person name="Maru K."/>
            <person name="Matthews C."/>
            <person name="McCusker W."/>
            <person name="McDonough S."/>
            <person name="Mehta T."/>
            <person name="Meldrim J."/>
            <person name="Meneus L."/>
            <person name="Mihai O."/>
            <person name="Mihalev A."/>
            <person name="Mihova T."/>
            <person name="Mittelman R."/>
            <person name="Mlenga V."/>
            <person name="Montmayeur A."/>
            <person name="Mulrain L."/>
            <person name="Navidi A."/>
            <person name="Naylor J."/>
            <person name="Negash T."/>
            <person name="Nguyen T."/>
            <person name="Nguyen N."/>
            <person name="Nicol R."/>
            <person name="Norbu C."/>
            <person name="Norbu N."/>
            <person name="Novod N."/>
            <person name="O'Neill B."/>
            <person name="Osman S."/>
            <person name="Markiewicz E."/>
            <person name="Oyono O.L."/>
            <person name="Patti C."/>
            <person name="Phunkhang P."/>
            <person name="Pierre F."/>
            <person name="Priest M."/>
            <person name="Raghuraman S."/>
            <person name="Rege F."/>
            <person name="Reyes R."/>
            <person name="Rise C."/>
            <person name="Rogov P."/>
            <person name="Ross K."/>
            <person name="Ryan E."/>
            <person name="Settipalli S."/>
            <person name="Shea T."/>
            <person name="Sherpa N."/>
            <person name="Shi L."/>
            <person name="Shih D."/>
            <person name="Sparrow T."/>
            <person name="Spaulding J."/>
            <person name="Stalker J."/>
            <person name="Stange-Thomann N."/>
            <person name="Stavropoulos S."/>
            <person name="Stone C."/>
            <person name="Strader C."/>
            <person name="Tesfaye S."/>
            <person name="Thomson T."/>
            <person name="Thoulutsang Y."/>
            <person name="Thoulutsang D."/>
            <person name="Topham K."/>
            <person name="Topping I."/>
            <person name="Tsamla T."/>
            <person name="Vassiliev H."/>
            <person name="Vo A."/>
            <person name="Wangchuk T."/>
            <person name="Wangdi T."/>
            <person name="Weiand M."/>
            <person name="Wilkinson J."/>
            <person name="Wilson A."/>
            <person name="Yadav S."/>
            <person name="Young G."/>
            <person name="Yu Q."/>
            <person name="Zembek L."/>
            <person name="Zhong D."/>
            <person name="Zimmer A."/>
            <person name="Zwirko Z."/>
            <person name="Jaffe D.B."/>
            <person name="Alvarez P."/>
            <person name="Brockman W."/>
            <person name="Butler J."/>
            <person name="Chin C."/>
            <person name="Gnerre S."/>
            <person name="Grabherr M."/>
            <person name="Kleber M."/>
            <person name="Mauceli E."/>
            <person name="MacCallum I."/>
        </authorList>
    </citation>
    <scope>NUCLEOTIDE SEQUENCE [LARGE SCALE GENOMIC DNA]</scope>
    <source>
        <strain evidence="6">Tucson 15287-2541.00</strain>
    </source>
</reference>
<organism evidence="6">
    <name type="scientific">Drosophila grimshawi</name>
    <name type="common">Hawaiian fruit fly</name>
    <name type="synonym">Idiomyia grimshawi</name>
    <dbReference type="NCBI Taxonomy" id="7222"/>
    <lineage>
        <taxon>Eukaryota</taxon>
        <taxon>Metazoa</taxon>
        <taxon>Ecdysozoa</taxon>
        <taxon>Arthropoda</taxon>
        <taxon>Hexapoda</taxon>
        <taxon>Insecta</taxon>
        <taxon>Pterygota</taxon>
        <taxon>Neoptera</taxon>
        <taxon>Endopterygota</taxon>
        <taxon>Diptera</taxon>
        <taxon>Brachycera</taxon>
        <taxon>Muscomorpha</taxon>
        <taxon>Ephydroidea</taxon>
        <taxon>Drosophilidae</taxon>
        <taxon>Drosophila</taxon>
        <taxon>Hawaiian Drosophila</taxon>
    </lineage>
</organism>
<keyword evidence="3" id="KW-1133">Transmembrane helix</keyword>
<dbReference type="InterPro" id="IPR058698">
    <property type="entry name" value="CUB_metazoa"/>
</dbReference>
<dbReference type="Proteomes" id="UP000001070">
    <property type="component" value="Unassembled WGS sequence"/>
</dbReference>
<keyword evidence="6" id="KW-1185">Reference proteome</keyword>
<proteinExistence type="predicted"/>
<feature type="transmembrane region" description="Helical" evidence="3">
    <location>
        <begin position="6"/>
        <end position="26"/>
    </location>
</feature>
<feature type="transmembrane region" description="Helical" evidence="3">
    <location>
        <begin position="38"/>
        <end position="64"/>
    </location>
</feature>
<evidence type="ECO:0000313" key="5">
    <source>
        <dbReference type="EMBL" id="EDW04146.1"/>
    </source>
</evidence>
<dbReference type="PhylomeDB" id="B4JCB3"/>
<dbReference type="SUPFAM" id="SSF49854">
    <property type="entry name" value="Spermadhesin, CUB domain"/>
    <property type="match status" value="1"/>
</dbReference>
<keyword evidence="3" id="KW-0812">Transmembrane</keyword>
<evidence type="ECO:0000313" key="6">
    <source>
        <dbReference type="Proteomes" id="UP000001070"/>
    </source>
</evidence>
<evidence type="ECO:0000259" key="4">
    <source>
        <dbReference type="PROSITE" id="PS01180"/>
    </source>
</evidence>
<gene>
    <name evidence="5" type="primary">Dgri\GH10141</name>
    <name evidence="5" type="ORF">Dgri_GH10141</name>
</gene>
<dbReference type="HOGENOM" id="CLU_960662_0_0_1"/>
<name>B4JCB3_DROGR</name>
<dbReference type="InParanoid" id="B4JCB3"/>
<dbReference type="PANTHER" id="PTHR33236">
    <property type="entry name" value="INTRAFLAGELLAR TRANSPORT PROTEIN 122 FAMILY PROTEIN-RELATED"/>
    <property type="match status" value="1"/>
</dbReference>
<dbReference type="Pfam" id="PF26080">
    <property type="entry name" value="CUB_animal"/>
    <property type="match status" value="1"/>
</dbReference>
<sequence>MSLLTVTLRVLDILSTIFGCNIYKFVPSRGKFVRRRKLQLLVTLLHWIWLRPFLILVFCLHIYFFTLRFLIIVTGGTDDSALMMMYFLGFLILKFTNIFTTISTTYIYKYRRQQTESVLNEGGNSRPGLLHTLMPNPLADLPLLAPMGCDQYFRGSTGGIVSFNFAGGAYMPNMKYVICVAGGANQQITYSIEHFALSKSSGAPGAGYDSDCHSTVSTWGRASDYLLIPNSYVANNQAIQATYYCGTGLAGTKIIARPPFVLHFSSDGQTSATETGFQLTYTVQQSQALL</sequence>
<keyword evidence="1" id="KW-1015">Disulfide bond</keyword>
<accession>B4JCB3</accession>
<dbReference type="InterPro" id="IPR035914">
    <property type="entry name" value="Sperma_CUB_dom_sf"/>
</dbReference>
<dbReference type="Gene3D" id="2.60.120.290">
    <property type="entry name" value="Spermadhesin, CUB domain"/>
    <property type="match status" value="1"/>
</dbReference>
<dbReference type="EMBL" id="CH916368">
    <property type="protein sequence ID" value="EDW04146.1"/>
    <property type="molecule type" value="Genomic_DNA"/>
</dbReference>
<dbReference type="AlphaFoldDB" id="B4JCB3"/>
<dbReference type="InterPro" id="IPR000859">
    <property type="entry name" value="CUB_dom"/>
</dbReference>
<evidence type="ECO:0000256" key="1">
    <source>
        <dbReference type="ARBA" id="ARBA00023157"/>
    </source>
</evidence>
<comment type="caution">
    <text evidence="2">Lacks conserved residue(s) required for the propagation of feature annotation.</text>
</comment>
<keyword evidence="3" id="KW-0472">Membrane</keyword>
<feature type="domain" description="CUB" evidence="4">
    <location>
        <begin position="149"/>
        <end position="284"/>
    </location>
</feature>
<evidence type="ECO:0000256" key="3">
    <source>
        <dbReference type="SAM" id="Phobius"/>
    </source>
</evidence>
<dbReference type="STRING" id="7222.B4JCB3"/>
<dbReference type="eggNOG" id="ENOG502SVB7">
    <property type="taxonomic scope" value="Eukaryota"/>
</dbReference>
<protein>
    <submittedName>
        <fullName evidence="5">GH10141</fullName>
    </submittedName>
</protein>
<dbReference type="PROSITE" id="PS01180">
    <property type="entry name" value="CUB"/>
    <property type="match status" value="1"/>
</dbReference>